<sequence length="177" mass="20508">MKRQIIFIGGVHGVGKTTLCKKIESTFNIEHFSASNLIAEEKAEENLRNKQVENITGNQDFLVTAINKYFKSETWYLLDGHFCLLNKNNEITKIPYSTYEGICPSAIILLVDEPENIYTRLNLRDSIKHDLSLLLSFQEQEIDYADYIKDKLNIPYIMCNISEEEKIYTFIEDLVSL</sequence>
<name>A0A1B7W081_APHFL</name>
<accession>A0A1B7W081</accession>
<dbReference type="Proteomes" id="UP000092382">
    <property type="component" value="Unassembled WGS sequence"/>
</dbReference>
<evidence type="ECO:0008006" key="3">
    <source>
        <dbReference type="Google" id="ProtNLM"/>
    </source>
</evidence>
<dbReference type="AlphaFoldDB" id="A0A1B7W081"/>
<organism evidence="1 2">
    <name type="scientific">Aphanizomenon flos-aquae LD13</name>
    <dbReference type="NCBI Taxonomy" id="1710894"/>
    <lineage>
        <taxon>Bacteria</taxon>
        <taxon>Bacillati</taxon>
        <taxon>Cyanobacteriota</taxon>
        <taxon>Cyanophyceae</taxon>
        <taxon>Nostocales</taxon>
        <taxon>Aphanizomenonaceae</taxon>
        <taxon>Aphanizomenon</taxon>
    </lineage>
</organism>
<gene>
    <name evidence="1" type="ORF">AN481_03745</name>
</gene>
<dbReference type="STRING" id="1803587.GCA_001593825_00856"/>
<evidence type="ECO:0000313" key="2">
    <source>
        <dbReference type="Proteomes" id="UP000092382"/>
    </source>
</evidence>
<dbReference type="EMBL" id="LJOY01000008">
    <property type="protein sequence ID" value="OBQ26679.1"/>
    <property type="molecule type" value="Genomic_DNA"/>
</dbReference>
<evidence type="ECO:0000313" key="1">
    <source>
        <dbReference type="EMBL" id="OBQ26679.1"/>
    </source>
</evidence>
<dbReference type="SUPFAM" id="SSF52540">
    <property type="entry name" value="P-loop containing nucleoside triphosphate hydrolases"/>
    <property type="match status" value="1"/>
</dbReference>
<dbReference type="Gene3D" id="3.40.50.300">
    <property type="entry name" value="P-loop containing nucleotide triphosphate hydrolases"/>
    <property type="match status" value="1"/>
</dbReference>
<proteinExistence type="predicted"/>
<dbReference type="InterPro" id="IPR027417">
    <property type="entry name" value="P-loop_NTPase"/>
</dbReference>
<protein>
    <recommendedName>
        <fullName evidence="3">AAA family ATPase</fullName>
    </recommendedName>
</protein>
<reference evidence="1 2" key="1">
    <citation type="submission" date="2015-09" db="EMBL/GenBank/DDBJ databases">
        <title>Whole genome shotgun sequence assembly of Aphanizomenon flos-aquae UKL13.</title>
        <authorList>
            <person name="Driscoll C."/>
        </authorList>
    </citation>
    <scope>NUCLEOTIDE SEQUENCE [LARGE SCALE GENOMIC DNA]</scope>
    <source>
        <strain evidence="1">MDT13</strain>
    </source>
</reference>
<dbReference type="PATRIC" id="fig|1710894.3.peg.1207"/>
<dbReference type="Pfam" id="PF13207">
    <property type="entry name" value="AAA_17"/>
    <property type="match status" value="1"/>
</dbReference>
<comment type="caution">
    <text evidence="1">The sequence shown here is derived from an EMBL/GenBank/DDBJ whole genome shotgun (WGS) entry which is preliminary data.</text>
</comment>